<feature type="compositionally biased region" description="Polar residues" evidence="1">
    <location>
        <begin position="29"/>
        <end position="44"/>
    </location>
</feature>
<accession>A0A0D1VW37</accession>
<dbReference type="Proteomes" id="UP000053599">
    <property type="component" value="Unassembled WGS sequence"/>
</dbReference>
<feature type="compositionally biased region" description="Polar residues" evidence="1">
    <location>
        <begin position="377"/>
        <end position="389"/>
    </location>
</feature>
<protein>
    <recommendedName>
        <fullName evidence="4">Myb-like domain-containing protein</fullName>
    </recommendedName>
</protein>
<dbReference type="EMBL" id="KN846953">
    <property type="protein sequence ID" value="KIV80455.1"/>
    <property type="molecule type" value="Genomic_DNA"/>
</dbReference>
<feature type="region of interest" description="Disordered" evidence="1">
    <location>
        <begin position="61"/>
        <end position="92"/>
    </location>
</feature>
<feature type="compositionally biased region" description="Basic residues" evidence="1">
    <location>
        <begin position="1"/>
        <end position="15"/>
    </location>
</feature>
<evidence type="ECO:0000256" key="1">
    <source>
        <dbReference type="SAM" id="MobiDB-lite"/>
    </source>
</evidence>
<feature type="compositionally biased region" description="Acidic residues" evidence="1">
    <location>
        <begin position="67"/>
        <end position="79"/>
    </location>
</feature>
<feature type="compositionally biased region" description="Polar residues" evidence="1">
    <location>
        <begin position="672"/>
        <end position="707"/>
    </location>
</feature>
<dbReference type="OrthoDB" id="5398572at2759"/>
<evidence type="ECO:0008006" key="4">
    <source>
        <dbReference type="Google" id="ProtNLM"/>
    </source>
</evidence>
<reference evidence="2 3" key="1">
    <citation type="submission" date="2015-01" db="EMBL/GenBank/DDBJ databases">
        <title>The Genome Sequence of Exophiala sideris CBS121828.</title>
        <authorList>
            <consortium name="The Broad Institute Genomics Platform"/>
            <person name="Cuomo C."/>
            <person name="de Hoog S."/>
            <person name="Gorbushina A."/>
            <person name="Stielow B."/>
            <person name="Teixiera M."/>
            <person name="Abouelleil A."/>
            <person name="Chapman S.B."/>
            <person name="Priest M."/>
            <person name="Young S.K."/>
            <person name="Wortman J."/>
            <person name="Nusbaum C."/>
            <person name="Birren B."/>
        </authorList>
    </citation>
    <scope>NUCLEOTIDE SEQUENCE [LARGE SCALE GENOMIC DNA]</scope>
    <source>
        <strain evidence="2 3">CBS 121828</strain>
    </source>
</reference>
<feature type="region of interest" description="Disordered" evidence="1">
    <location>
        <begin position="372"/>
        <end position="398"/>
    </location>
</feature>
<feature type="compositionally biased region" description="Polar residues" evidence="1">
    <location>
        <begin position="83"/>
        <end position="92"/>
    </location>
</feature>
<feature type="compositionally biased region" description="Low complexity" evidence="1">
    <location>
        <begin position="712"/>
        <end position="728"/>
    </location>
</feature>
<feature type="compositionally biased region" description="Basic and acidic residues" evidence="1">
    <location>
        <begin position="582"/>
        <end position="595"/>
    </location>
</feature>
<organism evidence="2 3">
    <name type="scientific">Exophiala sideris</name>
    <dbReference type="NCBI Taxonomy" id="1016849"/>
    <lineage>
        <taxon>Eukaryota</taxon>
        <taxon>Fungi</taxon>
        <taxon>Dikarya</taxon>
        <taxon>Ascomycota</taxon>
        <taxon>Pezizomycotina</taxon>
        <taxon>Eurotiomycetes</taxon>
        <taxon>Chaetothyriomycetidae</taxon>
        <taxon>Chaetothyriales</taxon>
        <taxon>Herpotrichiellaceae</taxon>
        <taxon>Exophiala</taxon>
    </lineage>
</organism>
<proteinExistence type="predicted"/>
<feature type="region of interest" description="Disordered" evidence="1">
    <location>
        <begin position="436"/>
        <end position="736"/>
    </location>
</feature>
<dbReference type="AlphaFoldDB" id="A0A0D1VW37"/>
<feature type="compositionally biased region" description="Acidic residues" evidence="1">
    <location>
        <begin position="466"/>
        <end position="479"/>
    </location>
</feature>
<dbReference type="HOGENOM" id="CLU_356008_0_0_1"/>
<gene>
    <name evidence="2" type="ORF">PV11_07953</name>
</gene>
<evidence type="ECO:0000313" key="2">
    <source>
        <dbReference type="EMBL" id="KIV80455.1"/>
    </source>
</evidence>
<dbReference type="STRING" id="1016849.A0A0D1VW37"/>
<name>A0A0D1VW37_9EURO</name>
<evidence type="ECO:0000313" key="3">
    <source>
        <dbReference type="Proteomes" id="UP000053599"/>
    </source>
</evidence>
<feature type="region of interest" description="Disordered" evidence="1">
    <location>
        <begin position="1"/>
        <end position="44"/>
    </location>
</feature>
<feature type="compositionally biased region" description="Acidic residues" evidence="1">
    <location>
        <begin position="619"/>
        <end position="629"/>
    </location>
</feature>
<sequence>MPPRRSARSVSRRSSPRSPPRVTPSVTSNVATQGNRATRSSSREVTIAQQQLQNITNVLQPVNESFEPPDVDGDDELDDSLARVTSPSSTQSQLDTLDREAIIEFLVDLCDDSTKLIGLFEGLDDNGLRAQCEKILQTQSLQRRRFEGREKHLLTSAEHYMSVDFIRTDHILQKIAYPFDLERLTDDFWRPDPILYVANLAVQLLKVFSVSPDDQLDYVQRMYHMFPWLFASEHRFPIESDQVDNTVDLSIEVFTQFFIRKAAESAAKPAFDPDQFADGVFFDDERQIFGSSHSSTQRKVLHRVQSIREHFSTDPQHPVDFEALRQHFPWSDFIFRVVKWTLVRNDKLQEIINARGGVDKIQERLRSGDFLHDADSLTKTSPEPGSAASTGEDDVGIGGAVEETPLRQITWKGPATGKSLRLESHRLKELRQGWAARTSGLTADPDLDGPTQAERVIPQSPTPVEQAEDEPAGADEEVEQAASIEEVPANAVYGNREPGEQVDVDEGAEQPANTFDDPDQVAGADQEVDAAMSPAEEEIVPTQQTQVVMATLRRQQKQSERENKQRAPVGSQKSIQPPKKRSLLDRQPNAEKVEWSEVPEEPTPPPARAHKRLRQDSAQSEDEEDDEFEVDTRIAQRRQANQADGTRRPLAPLYSIREQPAVEEDAQPPRQPQTTRSSAPQRQNILPSASQPLRSSTQPQKPLQSSRPAPETRLPPSTAPARARASAPLSPPPPVEYERVNHEAKLKTQQYKMLKGPQIQARKVWDGAQTRRLIELIELCQTSFSTILSEDLAHPDGPLLQSRTQVQLKDKARNIKMNFLKARQRLPKNFEHVSIGGRLVAQLKEQGIDYVEGRYEGESVRDDLEDFDD</sequence>